<dbReference type="PANTHER" id="PTHR36999:SF1">
    <property type="entry name" value="ISOCITRATE DEHYDROGENASE (NADP(+))"/>
    <property type="match status" value="1"/>
</dbReference>
<keyword evidence="3 12" id="KW-0479">Metal-binding</keyword>
<proteinExistence type="inferred from homology"/>
<feature type="binding site" evidence="13">
    <location>
        <position position="138"/>
    </location>
    <ligand>
        <name>NADP(+)</name>
        <dbReference type="ChEBI" id="CHEBI:58349"/>
    </ligand>
</feature>
<evidence type="ECO:0000256" key="5">
    <source>
        <dbReference type="ARBA" id="ARBA00022857"/>
    </source>
</evidence>
<keyword evidence="1 9" id="KW-0329">Glyoxylate bypass</keyword>
<keyword evidence="5 9" id="KW-0521">NADP</keyword>
<feature type="binding site" evidence="12">
    <location>
        <position position="352"/>
    </location>
    <ligand>
        <name>Mg(2+)</name>
        <dbReference type="ChEBI" id="CHEBI:18420"/>
    </ligand>
</feature>
<feature type="binding site" evidence="12">
    <location>
        <position position="550"/>
    </location>
    <ligand>
        <name>Mg(2+)</name>
        <dbReference type="ChEBI" id="CHEBI:18420"/>
    </ligand>
</feature>
<evidence type="ECO:0000256" key="11">
    <source>
        <dbReference type="PIRSR" id="PIRSR009407-2"/>
    </source>
</evidence>
<dbReference type="GO" id="GO:0004450">
    <property type="term" value="F:isocitrate dehydrogenase (NADP+) activity"/>
    <property type="evidence" value="ECO:0007669"/>
    <property type="project" value="UniProtKB-EC"/>
</dbReference>
<dbReference type="HOGENOM" id="CLU_025308_1_0_6"/>
<dbReference type="Proteomes" id="UP000001962">
    <property type="component" value="Chromosome"/>
</dbReference>
<keyword evidence="15" id="KW-1185">Reference proteome</keyword>
<dbReference type="Pfam" id="PF03971">
    <property type="entry name" value="IDH"/>
    <property type="match status" value="1"/>
</dbReference>
<dbReference type="GO" id="GO:0046872">
    <property type="term" value="F:metal ion binding"/>
    <property type="evidence" value="ECO:0007669"/>
    <property type="project" value="UniProtKB-KW"/>
</dbReference>
<evidence type="ECO:0000256" key="9">
    <source>
        <dbReference type="PIRNR" id="PIRNR009407"/>
    </source>
</evidence>
<dbReference type="OrthoDB" id="9807643at2"/>
<evidence type="ECO:0000313" key="14">
    <source>
        <dbReference type="EMBL" id="ABI56472.1"/>
    </source>
</evidence>
<dbReference type="PANTHER" id="PTHR36999">
    <property type="entry name" value="ISOCITRATE DEHYDROGENASE [NADP]"/>
    <property type="match status" value="1"/>
</dbReference>
<evidence type="ECO:0000256" key="1">
    <source>
        <dbReference type="ARBA" id="ARBA00022435"/>
    </source>
</evidence>
<evidence type="ECO:0000256" key="6">
    <source>
        <dbReference type="ARBA" id="ARBA00023002"/>
    </source>
</evidence>
<feature type="binding site" evidence="13">
    <location>
        <position position="591"/>
    </location>
    <ligand>
        <name>NADP(+)</name>
        <dbReference type="ChEBI" id="CHEBI:58349"/>
    </ligand>
</feature>
<dbReference type="GO" id="GO:0006097">
    <property type="term" value="P:glyoxylate cycle"/>
    <property type="evidence" value="ECO:0007669"/>
    <property type="project" value="UniProtKB-KW"/>
</dbReference>
<dbReference type="eggNOG" id="COG2838">
    <property type="taxonomic scope" value="Bacteria"/>
</dbReference>
<dbReference type="NCBIfam" id="TIGR00178">
    <property type="entry name" value="monomer_idh"/>
    <property type="match status" value="1"/>
</dbReference>
<feature type="binding site" evidence="13">
    <location>
        <begin position="85"/>
        <end position="90"/>
    </location>
    <ligand>
        <name>NADP(+)</name>
        <dbReference type="ChEBI" id="CHEBI:58349"/>
    </ligand>
</feature>
<evidence type="ECO:0000256" key="7">
    <source>
        <dbReference type="ARBA" id="ARBA00023554"/>
    </source>
</evidence>
<dbReference type="EMBL" id="CP000453">
    <property type="protein sequence ID" value="ABI56472.1"/>
    <property type="molecule type" value="Genomic_DNA"/>
</dbReference>
<keyword evidence="2 9" id="KW-0816">Tricarboxylic acid cycle</keyword>
<feature type="binding site" evidence="13">
    <location>
        <position position="651"/>
    </location>
    <ligand>
        <name>NADP(+)</name>
        <dbReference type="ChEBI" id="CHEBI:58349"/>
    </ligand>
</feature>
<keyword evidence="6 9" id="KW-0560">Oxidoreductase</keyword>
<name>Q0A9L5_ALKEH</name>
<reference evidence="15" key="1">
    <citation type="submission" date="2006-08" db="EMBL/GenBank/DDBJ databases">
        <title>Complete sequence of Alkalilimnicola ehrilichei MLHE-1.</title>
        <authorList>
            <person name="Copeland A."/>
            <person name="Lucas S."/>
            <person name="Lapidus A."/>
            <person name="Barry K."/>
            <person name="Detter J.C."/>
            <person name="Glavina del Rio T."/>
            <person name="Hammon N."/>
            <person name="Israni S."/>
            <person name="Dalin E."/>
            <person name="Tice H."/>
            <person name="Pitluck S."/>
            <person name="Sims D."/>
            <person name="Brettin T."/>
            <person name="Bruce D."/>
            <person name="Han C."/>
            <person name="Tapia R."/>
            <person name="Gilna P."/>
            <person name="Schmutz J."/>
            <person name="Larimer F."/>
            <person name="Land M."/>
            <person name="Hauser L."/>
            <person name="Kyrpides N."/>
            <person name="Mikhailova N."/>
            <person name="Oremland R.S."/>
            <person name="Hoeft S.E."/>
            <person name="Switzer-Blum J."/>
            <person name="Kulp T."/>
            <person name="King G."/>
            <person name="Tabita R."/>
            <person name="Witte B."/>
            <person name="Santini J.M."/>
            <person name="Basu P."/>
            <person name="Hollibaugh J.T."/>
            <person name="Xie G."/>
            <person name="Stolz J.F."/>
            <person name="Richardson P."/>
        </authorList>
    </citation>
    <scope>NUCLEOTIDE SEQUENCE [LARGE SCALE GENOMIC DNA]</scope>
    <source>
        <strain evidence="15">ATCC BAA-1101 / DSM 17681 / MLHE-1</strain>
    </source>
</reference>
<feature type="binding site" evidence="11">
    <location>
        <begin position="135"/>
        <end position="142"/>
    </location>
    <ligand>
        <name>substrate</name>
    </ligand>
</feature>
<protein>
    <recommendedName>
        <fullName evidence="9">Isocitrate dehydrogenase [NADP]</fullName>
        <ecNumber evidence="9">1.1.1.42</ecNumber>
    </recommendedName>
    <alternativeName>
        <fullName evidence="9">Oxalosuccinate decarboxylase</fullName>
    </alternativeName>
</protein>
<feature type="binding site" evidence="13">
    <location>
        <begin position="586"/>
        <end position="587"/>
    </location>
    <ligand>
        <name>NADP(+)</name>
        <dbReference type="ChEBI" id="CHEBI:58349"/>
    </ligand>
</feature>
<feature type="binding site" evidence="12">
    <location>
        <position position="554"/>
    </location>
    <ligand>
        <name>Mg(2+)</name>
        <dbReference type="ChEBI" id="CHEBI:18420"/>
    </ligand>
</feature>
<evidence type="ECO:0000256" key="3">
    <source>
        <dbReference type="ARBA" id="ARBA00022723"/>
    </source>
</evidence>
<dbReference type="AlphaFoldDB" id="Q0A9L5"/>
<evidence type="ECO:0000256" key="12">
    <source>
        <dbReference type="PIRSR" id="PIRSR009407-3"/>
    </source>
</evidence>
<evidence type="ECO:0000256" key="13">
    <source>
        <dbReference type="PIRSR" id="PIRSR009407-4"/>
    </source>
</evidence>
<comment type="similarity">
    <text evidence="8 9">Belongs to the monomeric-type IDH family.</text>
</comment>
<feature type="binding site" evidence="11">
    <location>
        <position position="549"/>
    </location>
    <ligand>
        <name>D-threo-isocitrate</name>
        <dbReference type="ChEBI" id="CHEBI:15562"/>
    </ligand>
</feature>
<evidence type="ECO:0000256" key="2">
    <source>
        <dbReference type="ARBA" id="ARBA00022532"/>
    </source>
</evidence>
<dbReference type="KEGG" id="aeh:Mlg_1121"/>
<gene>
    <name evidence="14" type="ordered locus">Mlg_1121</name>
</gene>
<organism evidence="14 15">
    <name type="scientific">Alkalilimnicola ehrlichii (strain ATCC BAA-1101 / DSM 17681 / MLHE-1)</name>
    <dbReference type="NCBI Taxonomy" id="187272"/>
    <lineage>
        <taxon>Bacteria</taxon>
        <taxon>Pseudomonadati</taxon>
        <taxon>Pseudomonadota</taxon>
        <taxon>Gammaproteobacteria</taxon>
        <taxon>Chromatiales</taxon>
        <taxon>Ectothiorhodospiraceae</taxon>
        <taxon>Alkalilimnicola</taxon>
    </lineage>
</organism>
<dbReference type="InterPro" id="IPR004436">
    <property type="entry name" value="Isocitrate_DH_NADP_mono"/>
</dbReference>
<feature type="binding site" evidence="13">
    <location>
        <begin position="602"/>
        <end position="604"/>
    </location>
    <ligand>
        <name>NADP(+)</name>
        <dbReference type="ChEBI" id="CHEBI:58349"/>
    </ligand>
</feature>
<evidence type="ECO:0000256" key="10">
    <source>
        <dbReference type="PIRSR" id="PIRSR009407-1"/>
    </source>
</evidence>
<sequence length="744" mass="83264">MTDTATNTIYYTLTDEAPALATRSLLPVVQTFTGAAGIDVKLSDISLAGRILSAFPERLSDDQKVEDGLAFLGDLTQDPNANIIKLPNISASIPQLNACIRELQSQGYDVPSYPAEPKNDEEQAIHDRYAKVLGSAVNPVLREGNSDRRAPRAVKNFVRKHPHSMGKWSKASRTHADYMRGGDFYSAEQSVTMPQAGTVRIEFVDKDGNVTLKKKLELETGEIIDSMRMSVNALRDFLEETMEDAKDSQVMWSLHVKATMMKVSHPIVFGHAVKVYYKEVFEKWGDLFKELGVNPNDGLSSVYEKIETLPRSQQEEIHRDILAVYEHRPEMAMVDSYKGITNLHMPSDVIVDASMPAMIRNGGKMWGPDGKPKDCKAVMPESTYSKIYQEMINFCKTNGAFDPTTMGTVPNVGLMAKKAEEYGSHDKTFELEADGIMRIVDHKGHVLMQHEVEKGDIWRACQTKDIAVRDWVKLAVRRAREADTPAIFWLDRNRPHDIELIKKVNCYLQEHDLSGLDIRIQTYEEAIRRSMERALRGRDTISVTGNVLRDYLTDLFPILELGTSAKMLSIVPLLKGGGMYETGAGGSAPKHVQQLQEENHLRWDSLGEFLAIAVSLDELGMKQDNARARVLAQCLDQATEEALENEKSPSRKTGELDNRGSHYWLALYWAEAVAAQTEDKELADHFGPVAKQLKEKKEQILEELSVVQGSPADLDGYYHPSPEVADKVMRPSPTLNGILADAMK</sequence>
<dbReference type="PIRSF" id="PIRSF009407">
    <property type="entry name" value="IDH_monmr"/>
    <property type="match status" value="1"/>
</dbReference>
<feature type="binding site" evidence="11">
    <location>
        <position position="148"/>
    </location>
    <ligand>
        <name>D-threo-isocitrate</name>
        <dbReference type="ChEBI" id="CHEBI:15562"/>
    </ligand>
</feature>
<dbReference type="EC" id="1.1.1.42" evidence="9"/>
<evidence type="ECO:0000313" key="15">
    <source>
        <dbReference type="Proteomes" id="UP000001962"/>
    </source>
</evidence>
<comment type="catalytic activity">
    <reaction evidence="7 9">
        <text>D-threo-isocitrate + NADP(+) = 2-oxoglutarate + CO2 + NADPH</text>
        <dbReference type="Rhea" id="RHEA:19629"/>
        <dbReference type="ChEBI" id="CHEBI:15562"/>
        <dbReference type="ChEBI" id="CHEBI:16526"/>
        <dbReference type="ChEBI" id="CHEBI:16810"/>
        <dbReference type="ChEBI" id="CHEBI:57783"/>
        <dbReference type="ChEBI" id="CHEBI:58349"/>
        <dbReference type="EC" id="1.1.1.42"/>
    </reaction>
</comment>
<dbReference type="RefSeq" id="WP_011628867.1">
    <property type="nucleotide sequence ID" value="NC_008340.1"/>
</dbReference>
<dbReference type="Gene3D" id="3.40.718.10">
    <property type="entry name" value="Isopropylmalate Dehydrogenase"/>
    <property type="match status" value="2"/>
</dbReference>
<feature type="site" description="Critical for catalysis" evidence="10">
    <location>
        <position position="422"/>
    </location>
</feature>
<accession>Q0A9L5</accession>
<feature type="site" description="Critical for catalysis" evidence="10">
    <location>
        <position position="257"/>
    </location>
</feature>
<keyword evidence="4 12" id="KW-0460">Magnesium</keyword>
<dbReference type="SUPFAM" id="SSF53659">
    <property type="entry name" value="Isocitrate/Isopropylmalate dehydrogenase-like"/>
    <property type="match status" value="1"/>
</dbReference>
<comment type="cofactor">
    <cofactor evidence="12">
        <name>Mg(2+)</name>
        <dbReference type="ChEBI" id="CHEBI:18420"/>
    </cofactor>
    <cofactor evidence="12">
        <name>Mn(2+)</name>
        <dbReference type="ChEBI" id="CHEBI:29035"/>
    </cofactor>
    <text evidence="12">Binds 1 Mg(2+) or Mn(2+) ion per subunit.</text>
</comment>
<evidence type="ECO:0000256" key="4">
    <source>
        <dbReference type="ARBA" id="ARBA00022842"/>
    </source>
</evidence>
<evidence type="ECO:0000256" key="8">
    <source>
        <dbReference type="ARBA" id="ARBA00046318"/>
    </source>
</evidence>
<dbReference type="GO" id="GO:0006099">
    <property type="term" value="P:tricarboxylic acid cycle"/>
    <property type="evidence" value="ECO:0007669"/>
    <property type="project" value="UniProtKB-KW"/>
</dbReference>